<organism evidence="1 2">
    <name type="scientific">Hypothenemus hampei</name>
    <name type="common">Coffee berry borer</name>
    <dbReference type="NCBI Taxonomy" id="57062"/>
    <lineage>
        <taxon>Eukaryota</taxon>
        <taxon>Metazoa</taxon>
        <taxon>Ecdysozoa</taxon>
        <taxon>Arthropoda</taxon>
        <taxon>Hexapoda</taxon>
        <taxon>Insecta</taxon>
        <taxon>Pterygota</taxon>
        <taxon>Neoptera</taxon>
        <taxon>Endopterygota</taxon>
        <taxon>Coleoptera</taxon>
        <taxon>Polyphaga</taxon>
        <taxon>Cucujiformia</taxon>
        <taxon>Curculionidae</taxon>
        <taxon>Scolytinae</taxon>
        <taxon>Hypothenemus</taxon>
    </lineage>
</organism>
<dbReference type="AlphaFoldDB" id="A0ABD1FB60"/>
<sequence length="241" mass="28062">MSARKESKILILRDIRDKKEILMGAFSEKLTKADKNKAWGEVHEKAVALGIVPSNKNFMYTRNTFWQNVRKNTMKKLDARKKTGEKGGKECKLNEIDNLVCDIIGRDSPVIEGLLTRESWDEPFQLHDNDNANTENIIPIDEISEIQSEIESEICNARPTPKCNKRKEKYEKENEKEQLTLKKMKLCIEIMEREKYIKDLEILKLERELKVLDPSPYTAHLQKNNIYIVNEKGALIFDKPN</sequence>
<evidence type="ECO:0008006" key="3">
    <source>
        <dbReference type="Google" id="ProtNLM"/>
    </source>
</evidence>
<evidence type="ECO:0000313" key="1">
    <source>
        <dbReference type="EMBL" id="KAL1516245.1"/>
    </source>
</evidence>
<proteinExistence type="predicted"/>
<name>A0ABD1FB60_HYPHA</name>
<evidence type="ECO:0000313" key="2">
    <source>
        <dbReference type="Proteomes" id="UP001566132"/>
    </source>
</evidence>
<reference evidence="1 2" key="1">
    <citation type="submission" date="2024-05" db="EMBL/GenBank/DDBJ databases">
        <title>Genetic variation in Jamaican populations of the coffee berry borer (Hypothenemus hampei).</title>
        <authorList>
            <person name="Errbii M."/>
            <person name="Myrie A."/>
        </authorList>
    </citation>
    <scope>NUCLEOTIDE SEQUENCE [LARGE SCALE GENOMIC DNA]</scope>
    <source>
        <strain evidence="1">JA-Hopewell-2020-01-JO</strain>
        <tissue evidence="1">Whole body</tissue>
    </source>
</reference>
<protein>
    <recommendedName>
        <fullName evidence="3">Regulatory protein zeste</fullName>
    </recommendedName>
</protein>
<dbReference type="EMBL" id="JBDJPC010000001">
    <property type="protein sequence ID" value="KAL1516245.1"/>
    <property type="molecule type" value="Genomic_DNA"/>
</dbReference>
<comment type="caution">
    <text evidence="1">The sequence shown here is derived from an EMBL/GenBank/DDBJ whole genome shotgun (WGS) entry which is preliminary data.</text>
</comment>
<keyword evidence="2" id="KW-1185">Reference proteome</keyword>
<gene>
    <name evidence="1" type="ORF">ABEB36_000164</name>
</gene>
<dbReference type="Proteomes" id="UP001566132">
    <property type="component" value="Unassembled WGS sequence"/>
</dbReference>
<accession>A0ABD1FB60</accession>